<organism evidence="1 2">
    <name type="scientific">Cladophialophora carrionii</name>
    <dbReference type="NCBI Taxonomy" id="86049"/>
    <lineage>
        <taxon>Eukaryota</taxon>
        <taxon>Fungi</taxon>
        <taxon>Dikarya</taxon>
        <taxon>Ascomycota</taxon>
        <taxon>Pezizomycotina</taxon>
        <taxon>Eurotiomycetes</taxon>
        <taxon>Chaetothyriomycetidae</taxon>
        <taxon>Chaetothyriales</taxon>
        <taxon>Herpotrichiellaceae</taxon>
        <taxon>Cladophialophora</taxon>
    </lineage>
</organism>
<comment type="caution">
    <text evidence="1">The sequence shown here is derived from an EMBL/GenBank/DDBJ whole genome shotgun (WGS) entry which is preliminary data.</text>
</comment>
<protein>
    <submittedName>
        <fullName evidence="1">Uncharacterized protein</fullName>
    </submittedName>
</protein>
<dbReference type="VEuPathDB" id="FungiDB:CLCR_03718"/>
<dbReference type="Proteomes" id="UP000094526">
    <property type="component" value="Unassembled WGS sequence"/>
</dbReference>
<reference evidence="2" key="1">
    <citation type="submission" date="2015-07" db="EMBL/GenBank/DDBJ databases">
        <authorList>
            <person name="Teixeira M.M."/>
            <person name="Souza R.C."/>
            <person name="Almeida L.G."/>
            <person name="Vicente V.A."/>
            <person name="de Hoog S."/>
            <person name="Bocca A.L."/>
            <person name="de Almeida S.R."/>
            <person name="Vasconcelos A.T."/>
            <person name="Felipe M.S."/>
        </authorList>
    </citation>
    <scope>NUCLEOTIDE SEQUENCE [LARGE SCALE GENOMIC DNA]</scope>
    <source>
        <strain evidence="2">KSF</strain>
    </source>
</reference>
<keyword evidence="2" id="KW-1185">Reference proteome</keyword>
<sequence length="159" mass="18121">MRLTADEVMILNRSRFTKPPRKRSIFRAAIRLQNRIFFVGSSSSFTHDVIGPKCDARCCWQVRVSLSPSGNYCCANNSSFDRAWAPASKTACRKCQDFVHSRYLHRCSDPRNCVLATRLSTWLGHLQFTIYNELLVCEPRPSSIVWQQMPSAPETSVAC</sequence>
<evidence type="ECO:0000313" key="2">
    <source>
        <dbReference type="Proteomes" id="UP000094526"/>
    </source>
</evidence>
<gene>
    <name evidence="1" type="ORF">CLCR_03718</name>
</gene>
<dbReference type="EMBL" id="LGRB01000013">
    <property type="protein sequence ID" value="OCT47898.1"/>
    <property type="molecule type" value="Genomic_DNA"/>
</dbReference>
<name>A0A1C1CHB7_9EURO</name>
<proteinExistence type="predicted"/>
<accession>A0A1C1CHB7</accession>
<evidence type="ECO:0000313" key="1">
    <source>
        <dbReference type="EMBL" id="OCT47898.1"/>
    </source>
</evidence>
<dbReference type="AlphaFoldDB" id="A0A1C1CHB7"/>